<evidence type="ECO:0000256" key="1">
    <source>
        <dbReference type="SAM" id="MobiDB-lite"/>
    </source>
</evidence>
<protein>
    <submittedName>
        <fullName evidence="2">Uncharacterized protein</fullName>
    </submittedName>
</protein>
<gene>
    <name evidence="2" type="ORF">CVLEPA_LOCUS959</name>
</gene>
<organism evidence="2 3">
    <name type="scientific">Clavelina lepadiformis</name>
    <name type="common">Light-bulb sea squirt</name>
    <name type="synonym">Ascidia lepadiformis</name>
    <dbReference type="NCBI Taxonomy" id="159417"/>
    <lineage>
        <taxon>Eukaryota</taxon>
        <taxon>Metazoa</taxon>
        <taxon>Chordata</taxon>
        <taxon>Tunicata</taxon>
        <taxon>Ascidiacea</taxon>
        <taxon>Aplousobranchia</taxon>
        <taxon>Clavelinidae</taxon>
        <taxon>Clavelina</taxon>
    </lineage>
</organism>
<name>A0ABP0EWU5_CLALP</name>
<feature type="region of interest" description="Disordered" evidence="1">
    <location>
        <begin position="1"/>
        <end position="22"/>
    </location>
</feature>
<evidence type="ECO:0000313" key="3">
    <source>
        <dbReference type="Proteomes" id="UP001642483"/>
    </source>
</evidence>
<dbReference type="EMBL" id="CAWYQH010000001">
    <property type="protein sequence ID" value="CAK8671934.1"/>
    <property type="molecule type" value="Genomic_DNA"/>
</dbReference>
<dbReference type="Proteomes" id="UP001642483">
    <property type="component" value="Unassembled WGS sequence"/>
</dbReference>
<proteinExistence type="predicted"/>
<keyword evidence="3" id="KW-1185">Reference proteome</keyword>
<reference evidence="2 3" key="1">
    <citation type="submission" date="2024-02" db="EMBL/GenBank/DDBJ databases">
        <authorList>
            <person name="Daric V."/>
            <person name="Darras S."/>
        </authorList>
    </citation>
    <scope>NUCLEOTIDE SEQUENCE [LARGE SCALE GENOMIC DNA]</scope>
</reference>
<sequence length="89" mass="10069">MTTRASTYDPEPSANKECLQRSTLRRKTDNSIDYKKLNLADVMDIDGNNNLQLKFYDFNKQSGAIGACSERQLADDHKFRNGSGITIHD</sequence>
<evidence type="ECO:0000313" key="2">
    <source>
        <dbReference type="EMBL" id="CAK8671934.1"/>
    </source>
</evidence>
<comment type="caution">
    <text evidence="2">The sequence shown here is derived from an EMBL/GenBank/DDBJ whole genome shotgun (WGS) entry which is preliminary data.</text>
</comment>
<accession>A0ABP0EWU5</accession>